<keyword evidence="2" id="KW-1185">Reference proteome</keyword>
<dbReference type="eggNOG" id="ENOG502SPSM">
    <property type="taxonomic scope" value="Eukaryota"/>
</dbReference>
<dbReference type="GeneID" id="25981666"/>
<evidence type="ECO:0000313" key="1">
    <source>
        <dbReference type="EMBL" id="EFX01587.1"/>
    </source>
</evidence>
<dbReference type="OrthoDB" id="5213630at2759"/>
<dbReference type="AlphaFoldDB" id="F0XKY0"/>
<dbReference type="STRING" id="655863.F0XKY0"/>
<dbReference type="HOGENOM" id="CLU_816498_0_0_1"/>
<dbReference type="Proteomes" id="UP000007796">
    <property type="component" value="Unassembled WGS sequence"/>
</dbReference>
<sequence>MELRNEIALKVPYDDYAKLHEMAHSQHAELETVRAELKSKYTELVDVRRRWKQLARELEKAKRQSHNVYQITDQELVQRFERLRYNISNFSMRYFGIGTMTTYRTQYFKKYLTTVIPDGHKIYHYLDSKVYRPILLQSFLWRVISGEVLDFALWAGGENGSLQNLLDLLWPDKPKTDPSYSQVERNYHHWRAMTTGLIMEAPECAAGKNDCTEYYKHVISKNIYETIRIVPDADEPRIDWAEYQQDLLEILDEAIVFDRDIYRQASHVRWLFQLPANAVFDSATMRLLKGEEPTEGHGQVEILIAPGLLKTGRSTGEDYDIENLLVPQEVSCKPAFVPRR</sequence>
<evidence type="ECO:0000313" key="2">
    <source>
        <dbReference type="Proteomes" id="UP000007796"/>
    </source>
</evidence>
<protein>
    <submittedName>
        <fullName evidence="1">Uncharacterized protein</fullName>
    </submittedName>
</protein>
<organism evidence="2">
    <name type="scientific">Grosmannia clavigera (strain kw1407 / UAMH 11150)</name>
    <name type="common">Blue stain fungus</name>
    <name type="synonym">Graphiocladiella clavigera</name>
    <dbReference type="NCBI Taxonomy" id="655863"/>
    <lineage>
        <taxon>Eukaryota</taxon>
        <taxon>Fungi</taxon>
        <taxon>Dikarya</taxon>
        <taxon>Ascomycota</taxon>
        <taxon>Pezizomycotina</taxon>
        <taxon>Sordariomycetes</taxon>
        <taxon>Sordariomycetidae</taxon>
        <taxon>Ophiostomatales</taxon>
        <taxon>Ophiostomataceae</taxon>
        <taxon>Leptographium</taxon>
    </lineage>
</organism>
<dbReference type="EMBL" id="GL629788">
    <property type="protein sequence ID" value="EFX01587.1"/>
    <property type="molecule type" value="Genomic_DNA"/>
</dbReference>
<gene>
    <name evidence="1" type="ORF">CMQ_8053</name>
</gene>
<reference evidence="1 2" key="1">
    <citation type="journal article" date="2011" name="Proc. Natl. Acad. Sci. U.S.A.">
        <title>Genome and transcriptome analyses of the mountain pine beetle-fungal symbiont Grosmannia clavigera, a lodgepole pine pathogen.</title>
        <authorList>
            <person name="DiGuistini S."/>
            <person name="Wang Y."/>
            <person name="Liao N.Y."/>
            <person name="Taylor G."/>
            <person name="Tanguay P."/>
            <person name="Feau N."/>
            <person name="Henrissat B."/>
            <person name="Chan S.K."/>
            <person name="Hesse-Orce U."/>
            <person name="Alamouti S.M."/>
            <person name="Tsui C.K.M."/>
            <person name="Docking R.T."/>
            <person name="Levasseur A."/>
            <person name="Haridas S."/>
            <person name="Robertson G."/>
            <person name="Birol I."/>
            <person name="Holt R.A."/>
            <person name="Marra M.A."/>
            <person name="Hamelin R.C."/>
            <person name="Hirst M."/>
            <person name="Jones S.J.M."/>
            <person name="Bohlmann J."/>
            <person name="Breuil C."/>
        </authorList>
    </citation>
    <scope>NUCLEOTIDE SEQUENCE [LARGE SCALE GENOMIC DNA]</scope>
    <source>
        <strain evidence="2">kw1407 / UAMH 11150</strain>
    </source>
</reference>
<proteinExistence type="predicted"/>
<dbReference type="InParanoid" id="F0XKY0"/>
<accession>F0XKY0</accession>
<name>F0XKY0_GROCL</name>
<dbReference type="RefSeq" id="XP_014171069.1">
    <property type="nucleotide sequence ID" value="XM_014315594.1"/>
</dbReference>